<comment type="cofactor">
    <cofactor evidence="1">
        <name>Mg(2+)</name>
        <dbReference type="ChEBI" id="CHEBI:18420"/>
    </cofactor>
</comment>
<evidence type="ECO:0000256" key="32">
    <source>
        <dbReference type="SAM" id="MobiDB-lite"/>
    </source>
</evidence>
<keyword evidence="8" id="KW-1003">Cell membrane</keyword>
<dbReference type="GO" id="GO:0046872">
    <property type="term" value="F:metal ion binding"/>
    <property type="evidence" value="ECO:0007669"/>
    <property type="project" value="UniProtKB-KW"/>
</dbReference>
<keyword evidence="16 31" id="KW-0378">Hydrolase</keyword>
<comment type="catalytic activity">
    <reaction evidence="22">
        <text>3',5'-cyclic AMP + H2O = AMP + H(+)</text>
        <dbReference type="Rhea" id="RHEA:25277"/>
        <dbReference type="ChEBI" id="CHEBI:15377"/>
        <dbReference type="ChEBI" id="CHEBI:15378"/>
        <dbReference type="ChEBI" id="CHEBI:58165"/>
        <dbReference type="ChEBI" id="CHEBI:456215"/>
    </reaction>
    <physiologicalReaction direction="left-to-right" evidence="22">
        <dbReference type="Rhea" id="RHEA:25278"/>
    </physiologicalReaction>
</comment>
<dbReference type="KEGG" id="pbi:103061767"/>
<keyword evidence="12" id="KW-0677">Repeat</keyword>
<dbReference type="GeneID" id="103061767"/>
<dbReference type="CDD" id="cd00077">
    <property type="entry name" value="HDc"/>
    <property type="match status" value="1"/>
</dbReference>
<feature type="binding site" evidence="30">
    <location>
        <position position="658"/>
    </location>
    <ligand>
        <name>Zn(2+)</name>
        <dbReference type="ChEBI" id="CHEBI:29105"/>
        <label>1</label>
    </ligand>
</feature>
<keyword evidence="10" id="KW-0140">cGMP</keyword>
<dbReference type="PANTHER" id="PTHR11347">
    <property type="entry name" value="CYCLIC NUCLEOTIDE PHOSPHODIESTERASE"/>
    <property type="match status" value="1"/>
</dbReference>
<dbReference type="FunFam" id="3.30.450.40:FF:000014">
    <property type="entry name" value="Phosphodiesterase"/>
    <property type="match status" value="1"/>
</dbReference>
<evidence type="ECO:0000256" key="17">
    <source>
        <dbReference type="ARBA" id="ARBA00022833"/>
    </source>
</evidence>
<evidence type="ECO:0000256" key="6">
    <source>
        <dbReference type="ARBA" id="ARBA00004496"/>
    </source>
</evidence>
<evidence type="ECO:0000256" key="16">
    <source>
        <dbReference type="ARBA" id="ARBA00022801"/>
    </source>
</evidence>
<evidence type="ECO:0000256" key="10">
    <source>
        <dbReference type="ARBA" id="ARBA00022535"/>
    </source>
</evidence>
<dbReference type="InterPro" id="IPR036971">
    <property type="entry name" value="PDEase_catalytic_dom_sf"/>
</dbReference>
<comment type="cofactor">
    <cofactor evidence="2">
        <name>Zn(2+)</name>
        <dbReference type="ChEBI" id="CHEBI:29105"/>
    </cofactor>
</comment>
<evidence type="ECO:0000256" key="15">
    <source>
        <dbReference type="ARBA" id="ARBA00022792"/>
    </source>
</evidence>
<evidence type="ECO:0000256" key="25">
    <source>
        <dbReference type="ARBA" id="ARBA00057992"/>
    </source>
</evidence>
<comment type="catalytic activity">
    <reaction evidence="23">
        <text>3',5'-cyclic GMP + H2O = GMP + H(+)</text>
        <dbReference type="Rhea" id="RHEA:16957"/>
        <dbReference type="ChEBI" id="CHEBI:15377"/>
        <dbReference type="ChEBI" id="CHEBI:15378"/>
        <dbReference type="ChEBI" id="CHEBI:57746"/>
        <dbReference type="ChEBI" id="CHEBI:58115"/>
    </reaction>
    <physiologicalReaction direction="left-to-right" evidence="23">
        <dbReference type="Rhea" id="RHEA:16958"/>
    </physiologicalReaction>
</comment>
<evidence type="ECO:0000256" key="31">
    <source>
        <dbReference type="RuleBase" id="RU363067"/>
    </source>
</evidence>
<name>A0A9F5IZ96_PYTBI</name>
<comment type="subcellular location">
    <subcellularLocation>
        <location evidence="3">Cell membrane</location>
    </subcellularLocation>
    <subcellularLocation>
        <location evidence="6">Cytoplasm</location>
    </subcellularLocation>
    <subcellularLocation>
        <location evidence="4">Mitochondrion inner membrane</location>
    </subcellularLocation>
    <subcellularLocation>
        <location evidence="5">Mitochondrion outer membrane</location>
    </subcellularLocation>
</comment>
<comment type="catalytic activity">
    <reaction evidence="24">
        <text>a nucleoside 3',5'-cyclic phosphate + H2O = a nucleoside 5'-phosphate + H(+)</text>
        <dbReference type="Rhea" id="RHEA:14653"/>
        <dbReference type="ChEBI" id="CHEBI:15377"/>
        <dbReference type="ChEBI" id="CHEBI:15378"/>
        <dbReference type="ChEBI" id="CHEBI:57867"/>
        <dbReference type="ChEBI" id="CHEBI:58464"/>
        <dbReference type="EC" id="3.1.4.17"/>
    </reaction>
    <physiologicalReaction direction="left-to-right" evidence="24">
        <dbReference type="Rhea" id="RHEA:14654"/>
    </physiologicalReaction>
</comment>
<reference evidence="35" key="1">
    <citation type="submission" date="2025-08" db="UniProtKB">
        <authorList>
            <consortium name="RefSeq"/>
        </authorList>
    </citation>
    <scope>IDENTIFICATION</scope>
    <source>
        <tissue evidence="35">Liver</tissue>
    </source>
</reference>
<accession>A0A9F5IZ96</accession>
<feature type="binding site" evidence="29">
    <location>
        <position position="659"/>
    </location>
    <ligand>
        <name>AMP</name>
        <dbReference type="ChEBI" id="CHEBI:456215"/>
    </ligand>
</feature>
<dbReference type="RefSeq" id="XP_025029582.1">
    <property type="nucleotide sequence ID" value="XM_025173814.1"/>
</dbReference>
<dbReference type="OrthoDB" id="295473at2759"/>
<evidence type="ECO:0000256" key="9">
    <source>
        <dbReference type="ARBA" id="ARBA00022490"/>
    </source>
</evidence>
<dbReference type="SMART" id="SM00471">
    <property type="entry name" value="HDc"/>
    <property type="match status" value="1"/>
</dbReference>
<keyword evidence="17" id="KW-0862">Zinc</keyword>
<feature type="binding site" evidence="29">
    <location>
        <position position="770"/>
    </location>
    <ligand>
        <name>AMP</name>
        <dbReference type="ChEBI" id="CHEBI:456215"/>
    </ligand>
</feature>
<evidence type="ECO:0000256" key="4">
    <source>
        <dbReference type="ARBA" id="ARBA00004273"/>
    </source>
</evidence>
<evidence type="ECO:0000256" key="19">
    <source>
        <dbReference type="ARBA" id="ARBA00023128"/>
    </source>
</evidence>
<keyword evidence="20" id="KW-0472">Membrane</keyword>
<evidence type="ECO:0000256" key="18">
    <source>
        <dbReference type="ARBA" id="ARBA00022992"/>
    </source>
</evidence>
<keyword evidence="11 30" id="KW-0479">Metal-binding</keyword>
<keyword evidence="21" id="KW-0114">cAMP</keyword>
<feature type="binding site" evidence="30">
    <location>
        <position position="659"/>
    </location>
    <ligand>
        <name>Zn(2+)</name>
        <dbReference type="ChEBI" id="CHEBI:29105"/>
        <label>1</label>
    </ligand>
</feature>
<dbReference type="InterPro" id="IPR002073">
    <property type="entry name" value="PDEase_catalytic_dom"/>
</dbReference>
<dbReference type="SUPFAM" id="SSF55781">
    <property type="entry name" value="GAF domain-like"/>
    <property type="match status" value="2"/>
</dbReference>
<evidence type="ECO:0000313" key="35">
    <source>
        <dbReference type="RefSeq" id="XP_025029582.1"/>
    </source>
</evidence>
<dbReference type="FunFam" id="1.10.1300.10:FF:000009">
    <property type="entry name" value="Phosphodiesterase"/>
    <property type="match status" value="1"/>
</dbReference>
<keyword evidence="18" id="KW-0142">cGMP-binding</keyword>
<dbReference type="EC" id="3.1.4.-" evidence="31"/>
<keyword evidence="19" id="KW-0496">Mitochondrion</keyword>
<dbReference type="GO" id="GO:0005741">
    <property type="term" value="C:mitochondrial outer membrane"/>
    <property type="evidence" value="ECO:0007669"/>
    <property type="project" value="UniProtKB-SubCell"/>
</dbReference>
<evidence type="ECO:0000256" key="21">
    <source>
        <dbReference type="ARBA" id="ARBA00023149"/>
    </source>
</evidence>
<gene>
    <name evidence="35" type="primary">PDE2A</name>
</gene>
<feature type="binding site" evidence="29">
    <location>
        <begin position="618"/>
        <end position="622"/>
    </location>
    <ligand>
        <name>AMP</name>
        <dbReference type="ChEBI" id="CHEBI:456215"/>
    </ligand>
</feature>
<comment type="function">
    <text evidence="26">Regulates mitochondrial cAMP levels and respiration. Involved in the regulation of mitochondria morphology/dynamics and apoptotic cell death via local modulation of cAMP/PKA signaling in the mitochondrion, including the monitoring of local cAMP levels at the outer mitochondrial membrane and of PKA-dependent phosphorylation of DNM1L.</text>
</comment>
<dbReference type="OMA" id="DPANKQH"/>
<dbReference type="PROSITE" id="PS51845">
    <property type="entry name" value="PDEASE_I_2"/>
    <property type="match status" value="1"/>
</dbReference>
<dbReference type="InterPro" id="IPR003607">
    <property type="entry name" value="HD/PDEase_dom"/>
</dbReference>
<evidence type="ECO:0000256" key="13">
    <source>
        <dbReference type="ARBA" id="ARBA00022741"/>
    </source>
</evidence>
<evidence type="ECO:0000256" key="24">
    <source>
        <dbReference type="ARBA" id="ARBA00033709"/>
    </source>
</evidence>
<dbReference type="GO" id="GO:0005886">
    <property type="term" value="C:plasma membrane"/>
    <property type="evidence" value="ECO:0007669"/>
    <property type="project" value="UniProtKB-SubCell"/>
</dbReference>
<evidence type="ECO:0000313" key="34">
    <source>
        <dbReference type="Proteomes" id="UP000695026"/>
    </source>
</evidence>
<feature type="active site" description="Proton donor" evidence="28">
    <location>
        <position position="618"/>
    </location>
</feature>
<dbReference type="Proteomes" id="UP000695026">
    <property type="component" value="Unplaced"/>
</dbReference>
<evidence type="ECO:0000256" key="20">
    <source>
        <dbReference type="ARBA" id="ARBA00023136"/>
    </source>
</evidence>
<dbReference type="GO" id="GO:0005743">
    <property type="term" value="C:mitochondrial inner membrane"/>
    <property type="evidence" value="ECO:0007669"/>
    <property type="project" value="UniProtKB-SubCell"/>
</dbReference>
<sequence length="911" mass="102953">MDTACDGSNFRDDPLAVFTQHSQLRLESAFTPHAQLGCSGEREGNAPTSEAKKRPAQVTHEAPSCLEVQRAKMAVATGDAVLQQKRVACNGLPLAELQGKPVAGLAAPLAPGKQVLINPLVDKDSGVVVCVILVHCGQLSDSDEHNLRALEKHILVSYKRVQTLQKLQPCREKPEDPPRSSYSELDCKILQLCGELFDVDAASLQLKVINYLKQETQSQCCCLLLVSEDNHQLSCQVVGDKVLEEDMSFPLTVGHLEKVVEEKQSLMLQDISLEEHKQLNTMLGFEVTSMLCVPVVSRATSQVVALACAFNKLGGESYTEADVYKIQHCFCYTSTVLTSTLAFQKEQKLKCECQALLQVAKNLFTHLDDVSVLLQEIITEARNLSNAEICSVFLLDRSSHELVAKVFDGGVVDDESYEIRIPADQGIAGHVATTGKILNIKDAYSHPLFYRGVDDSTGFRTRNILCFPIKDENQEVIGVAELVNKINGPWFSKFDEDLATAFSIYCGISIAHSLLYKKVHEAQYRSHLANEMMMYHMKVSDDEYNKLLDEVITPVSDIDPDFAKFIYTPRSLPEDDTSMAILSMLQDMNFISNYKIDRETLVRFCLMVKKGYRDPPYHNWMHAFSVSHFCFLLYKNLELVNYLEDIEIFALFISCMCHDLDHRGTNNSFQVASKSVLAALYSSEGSVMERHHFAQAIAILNTHGCNIFDHFSRKEYQRMLDLMRDIILATDLAHHLRIFKDLQKMADVGYDPSNKQHHSLLLCLLMTSCDLSDQTKGWKTTRKIAELIYKEFFSQGDLEKAMGNRPMEMMDREKAYIPELQISFMEHIAMPIYKLLQELFPKSTELYERVASNREHWTKVSHKFTLRGLPSNNSLDFLDEEYDLQTMADKDGLRMNGCLDGEDGHVESELE</sequence>
<evidence type="ECO:0000256" key="29">
    <source>
        <dbReference type="PIRSR" id="PIRSR623088-2"/>
    </source>
</evidence>
<feature type="region of interest" description="Disordered" evidence="32">
    <location>
        <begin position="35"/>
        <end position="60"/>
    </location>
</feature>
<evidence type="ECO:0000256" key="27">
    <source>
        <dbReference type="ARBA" id="ARBA00061038"/>
    </source>
</evidence>
<feature type="binding site" evidence="30">
    <location>
        <position position="622"/>
    </location>
    <ligand>
        <name>Zn(2+)</name>
        <dbReference type="ChEBI" id="CHEBI:29105"/>
        <label>1</label>
    </ligand>
</feature>
<dbReference type="PROSITE" id="PS00126">
    <property type="entry name" value="PDEASE_I_1"/>
    <property type="match status" value="1"/>
</dbReference>
<evidence type="ECO:0000259" key="33">
    <source>
        <dbReference type="PROSITE" id="PS51845"/>
    </source>
</evidence>
<evidence type="ECO:0000256" key="14">
    <source>
        <dbReference type="ARBA" id="ARBA00022787"/>
    </source>
</evidence>
<dbReference type="GO" id="GO:0007165">
    <property type="term" value="P:signal transduction"/>
    <property type="evidence" value="ECO:0007669"/>
    <property type="project" value="InterPro"/>
</dbReference>
<evidence type="ECO:0000256" key="11">
    <source>
        <dbReference type="ARBA" id="ARBA00022723"/>
    </source>
</evidence>
<dbReference type="InterPro" id="IPR023088">
    <property type="entry name" value="PDEase"/>
</dbReference>
<keyword evidence="13" id="KW-0547">Nucleotide-binding</keyword>
<evidence type="ECO:0000256" key="2">
    <source>
        <dbReference type="ARBA" id="ARBA00001947"/>
    </source>
</evidence>
<evidence type="ECO:0000256" key="22">
    <source>
        <dbReference type="ARBA" id="ARBA00033675"/>
    </source>
</evidence>
<keyword evidence="9" id="KW-0963">Cytoplasm</keyword>
<dbReference type="GO" id="GO:0030553">
    <property type="term" value="F:cGMP binding"/>
    <property type="evidence" value="ECO:0007669"/>
    <property type="project" value="UniProtKB-KW"/>
</dbReference>
<evidence type="ECO:0000256" key="12">
    <source>
        <dbReference type="ARBA" id="ARBA00022737"/>
    </source>
</evidence>
<feature type="binding site" evidence="30">
    <location>
        <position position="770"/>
    </location>
    <ligand>
        <name>Zn(2+)</name>
        <dbReference type="ChEBI" id="CHEBI:29105"/>
        <label>1</label>
    </ligand>
</feature>
<evidence type="ECO:0000256" key="3">
    <source>
        <dbReference type="ARBA" id="ARBA00004236"/>
    </source>
</evidence>
<evidence type="ECO:0000256" key="5">
    <source>
        <dbReference type="ARBA" id="ARBA00004294"/>
    </source>
</evidence>
<organism evidence="34 35">
    <name type="scientific">Python bivittatus</name>
    <name type="common">Burmese python</name>
    <name type="synonym">Python molurus bivittatus</name>
    <dbReference type="NCBI Taxonomy" id="176946"/>
    <lineage>
        <taxon>Eukaryota</taxon>
        <taxon>Metazoa</taxon>
        <taxon>Chordata</taxon>
        <taxon>Craniata</taxon>
        <taxon>Vertebrata</taxon>
        <taxon>Euteleostomi</taxon>
        <taxon>Lepidosauria</taxon>
        <taxon>Squamata</taxon>
        <taxon>Bifurcata</taxon>
        <taxon>Unidentata</taxon>
        <taxon>Episquamata</taxon>
        <taxon>Toxicofera</taxon>
        <taxon>Serpentes</taxon>
        <taxon>Henophidia</taxon>
        <taxon>Pythonidae</taxon>
        <taxon>Python</taxon>
    </lineage>
</organism>
<dbReference type="InterPro" id="IPR023174">
    <property type="entry name" value="PDEase_CS"/>
</dbReference>
<comment type="cofactor">
    <cofactor evidence="31">
        <name>a divalent metal cation</name>
        <dbReference type="ChEBI" id="CHEBI:60240"/>
    </cofactor>
    <text evidence="31">Binds 2 divalent metal cations per subunit. Site 1 may preferentially bind zinc ions, while site 2 has a preference for magnesium and/or manganese ions.</text>
</comment>
<dbReference type="Gene3D" id="3.30.450.40">
    <property type="match status" value="2"/>
</dbReference>
<dbReference type="AlphaFoldDB" id="A0A9F5IZ96"/>
<dbReference type="SUPFAM" id="SSF109604">
    <property type="entry name" value="HD-domain/PDEase-like"/>
    <property type="match status" value="1"/>
</dbReference>
<keyword evidence="15" id="KW-0999">Mitochondrion inner membrane</keyword>
<evidence type="ECO:0000256" key="28">
    <source>
        <dbReference type="PIRSR" id="PIRSR623088-1"/>
    </source>
</evidence>
<dbReference type="GO" id="GO:0004114">
    <property type="term" value="F:3',5'-cyclic-nucleotide phosphodiesterase activity"/>
    <property type="evidence" value="ECO:0007669"/>
    <property type="project" value="UniProtKB-EC"/>
</dbReference>
<evidence type="ECO:0000256" key="23">
    <source>
        <dbReference type="ARBA" id="ARBA00033684"/>
    </source>
</evidence>
<dbReference type="Pfam" id="PF00233">
    <property type="entry name" value="PDEase_I"/>
    <property type="match status" value="1"/>
</dbReference>
<evidence type="ECO:0000256" key="8">
    <source>
        <dbReference type="ARBA" id="ARBA00022475"/>
    </source>
</evidence>
<evidence type="ECO:0000256" key="7">
    <source>
        <dbReference type="ARBA" id="ARBA00011738"/>
    </source>
</evidence>
<protein>
    <recommendedName>
        <fullName evidence="31">Phosphodiesterase</fullName>
        <ecNumber evidence="31">3.1.4.-</ecNumber>
    </recommendedName>
</protein>
<dbReference type="InterPro" id="IPR003018">
    <property type="entry name" value="GAF"/>
</dbReference>
<feature type="domain" description="PDEase" evidence="33">
    <location>
        <begin position="540"/>
        <end position="864"/>
    </location>
</feature>
<dbReference type="Pfam" id="PF01590">
    <property type="entry name" value="GAF"/>
    <property type="match status" value="2"/>
</dbReference>
<dbReference type="CTD" id="5138"/>
<keyword evidence="14" id="KW-1000">Mitochondrion outer membrane</keyword>
<feature type="binding site" evidence="29">
    <location>
        <position position="821"/>
    </location>
    <ligand>
        <name>AMP</name>
        <dbReference type="ChEBI" id="CHEBI:456215"/>
    </ligand>
</feature>
<proteinExistence type="inferred from homology"/>
<dbReference type="InterPro" id="IPR029016">
    <property type="entry name" value="GAF-like_dom_sf"/>
</dbReference>
<keyword evidence="34" id="KW-1185">Reference proteome</keyword>
<dbReference type="Gene3D" id="1.10.1300.10">
    <property type="entry name" value="3'5'-cyclic nucleotide phosphodiesterase, catalytic domain"/>
    <property type="match status" value="1"/>
</dbReference>
<dbReference type="SMART" id="SM00065">
    <property type="entry name" value="GAF"/>
    <property type="match status" value="2"/>
</dbReference>
<dbReference type="FunFam" id="3.30.450.40:FF:000007">
    <property type="entry name" value="Phosphodiesterase"/>
    <property type="match status" value="1"/>
</dbReference>
<evidence type="ECO:0000256" key="1">
    <source>
        <dbReference type="ARBA" id="ARBA00001946"/>
    </source>
</evidence>
<evidence type="ECO:0000256" key="30">
    <source>
        <dbReference type="PIRSR" id="PIRSR623088-3"/>
    </source>
</evidence>
<feature type="binding site" evidence="30">
    <location>
        <position position="659"/>
    </location>
    <ligand>
        <name>Zn(2+)</name>
        <dbReference type="ChEBI" id="CHEBI:29105"/>
        <label>2</label>
    </ligand>
</feature>
<comment type="function">
    <text evidence="25">cGMP-activated cyclic nucleotide phosphodiesterase with a dual-specificity for the second messengers cAMP and cGMP, which are key regulators of many important physiological processes. Has a higher efficiency with cGMP compared to cAMP. Plays a role in cell growth and migration.</text>
</comment>
<comment type="subunit">
    <text evidence="7">Homodimer.</text>
</comment>
<dbReference type="PRINTS" id="PR00387">
    <property type="entry name" value="PDIESTERASE1"/>
</dbReference>
<evidence type="ECO:0000256" key="26">
    <source>
        <dbReference type="ARBA" id="ARBA00058327"/>
    </source>
</evidence>
<comment type="similarity">
    <text evidence="27">Belongs to the cyclic nucleotide phosphodiesterase family. PDE2 subfamily.</text>
</comment>